<evidence type="ECO:0000313" key="2">
    <source>
        <dbReference type="EMBL" id="KUL25589.1"/>
    </source>
</evidence>
<protein>
    <submittedName>
        <fullName evidence="2">Uncharacterized protein</fullName>
    </submittedName>
</protein>
<name>A0A101JF52_9ACTN</name>
<dbReference type="EMBL" id="LLZH01000312">
    <property type="protein sequence ID" value="KUL25589.1"/>
    <property type="molecule type" value="Genomic_DNA"/>
</dbReference>
<reference evidence="2 3" key="1">
    <citation type="submission" date="2015-10" db="EMBL/GenBank/DDBJ databases">
        <authorList>
            <person name="Gilbert D.G."/>
        </authorList>
    </citation>
    <scope>NUCLEOTIDE SEQUENCE [LARGE SCALE GENOMIC DNA]</scope>
    <source>
        <strain evidence="2 3">NRRL B-16712</strain>
    </source>
</reference>
<feature type="region of interest" description="Disordered" evidence="1">
    <location>
        <begin position="230"/>
        <end position="260"/>
    </location>
</feature>
<gene>
    <name evidence="2" type="ORF">ADL15_40300</name>
</gene>
<evidence type="ECO:0000256" key="1">
    <source>
        <dbReference type="SAM" id="MobiDB-lite"/>
    </source>
</evidence>
<organism evidence="2 3">
    <name type="scientific">Actinoplanes awajinensis subsp. mycoplanecinus</name>
    <dbReference type="NCBI Taxonomy" id="135947"/>
    <lineage>
        <taxon>Bacteria</taxon>
        <taxon>Bacillati</taxon>
        <taxon>Actinomycetota</taxon>
        <taxon>Actinomycetes</taxon>
        <taxon>Micromonosporales</taxon>
        <taxon>Micromonosporaceae</taxon>
        <taxon>Actinoplanes</taxon>
    </lineage>
</organism>
<comment type="caution">
    <text evidence="2">The sequence shown here is derived from an EMBL/GenBank/DDBJ whole genome shotgun (WGS) entry which is preliminary data.</text>
</comment>
<dbReference type="Proteomes" id="UP000053244">
    <property type="component" value="Unassembled WGS sequence"/>
</dbReference>
<sequence>MAETVYQETEEDLRRHQGPTLLPVVAEADVPEQPEESSAALVPPAFQASLPSSTGVTPRKPATPSEAAAKPRSNPAHGVIHAAGTPIDRPWVPTALLGDIQNRKVGPGVYVVPYTWPQGWQAQQIVDVGTGGDYRAVRFYRLYPEDLAFWLQQANGDTGLAKELQEKWVRRNKDMLHYIVGLRVPAEFAEAELQRIDDEIYRAKAGAFGTVLGLGAAISSVGAMATRGAARQPANAGSPAHTGAPQEKAVAGAASQETPDRTRFLSDLAAKVSSWFRGSKPPAPSHPVTPAKAPSSSIGKLFYKPTIRSDPTMAAGRGETDPLGNVVYSSQGTATDVNLVKNHEIVHSILSPKLRFLQNFRAEVRSRLYGIPNFDLTAGQPKTGSSLLRYLEEAIAESYAQLHEFGIRGLPAGIRFPIENGYVELLDVVTEAAIGTIVYGGVTYGVYLHASEPAQPGQSIRQEQTRPSADTSAARAP</sequence>
<accession>A0A101JF52</accession>
<dbReference type="RefSeq" id="WP_067703302.1">
    <property type="nucleotide sequence ID" value="NZ_LLZH01000312.1"/>
</dbReference>
<feature type="compositionally biased region" description="Polar residues" evidence="1">
    <location>
        <begin position="456"/>
        <end position="471"/>
    </location>
</feature>
<dbReference type="AlphaFoldDB" id="A0A101JF52"/>
<feature type="region of interest" description="Disordered" evidence="1">
    <location>
        <begin position="1"/>
        <end position="76"/>
    </location>
</feature>
<evidence type="ECO:0000313" key="3">
    <source>
        <dbReference type="Proteomes" id="UP000053244"/>
    </source>
</evidence>
<keyword evidence="3" id="KW-1185">Reference proteome</keyword>
<feature type="region of interest" description="Disordered" evidence="1">
    <location>
        <begin position="454"/>
        <end position="477"/>
    </location>
</feature>
<proteinExistence type="predicted"/>
<dbReference type="OrthoDB" id="6628071at2"/>